<sequence length="105" mass="11108">MGFKVGILEGGQGRDLGPRSRSGFGIMIGLGIWDGGLGFRSRVEVGIQDGIEDGGGVEFRTEAGVRFRHRGQGGDFGGDRCQVSRPELRSEFGSGIGDPDLRLVA</sequence>
<protein>
    <submittedName>
        <fullName evidence="2">Uncharacterized protein</fullName>
    </submittedName>
</protein>
<dbReference type="EMBL" id="BTGU01000080">
    <property type="protein sequence ID" value="GMN58663.1"/>
    <property type="molecule type" value="Genomic_DNA"/>
</dbReference>
<dbReference type="Proteomes" id="UP001187192">
    <property type="component" value="Unassembled WGS sequence"/>
</dbReference>
<keyword evidence="3" id="KW-1185">Reference proteome</keyword>
<evidence type="ECO:0000313" key="3">
    <source>
        <dbReference type="Proteomes" id="UP001187192"/>
    </source>
</evidence>
<feature type="region of interest" description="Disordered" evidence="1">
    <location>
        <begin position="1"/>
        <end position="20"/>
    </location>
</feature>
<comment type="caution">
    <text evidence="2">The sequence shown here is derived from an EMBL/GenBank/DDBJ whole genome shotgun (WGS) entry which is preliminary data.</text>
</comment>
<proteinExistence type="predicted"/>
<evidence type="ECO:0000256" key="1">
    <source>
        <dbReference type="SAM" id="MobiDB-lite"/>
    </source>
</evidence>
<reference evidence="2" key="1">
    <citation type="submission" date="2023-07" db="EMBL/GenBank/DDBJ databases">
        <title>draft genome sequence of fig (Ficus carica).</title>
        <authorList>
            <person name="Takahashi T."/>
            <person name="Nishimura K."/>
        </authorList>
    </citation>
    <scope>NUCLEOTIDE SEQUENCE</scope>
</reference>
<gene>
    <name evidence="2" type="ORF">TIFTF001_027754</name>
</gene>
<organism evidence="2 3">
    <name type="scientific">Ficus carica</name>
    <name type="common">Common fig</name>
    <dbReference type="NCBI Taxonomy" id="3494"/>
    <lineage>
        <taxon>Eukaryota</taxon>
        <taxon>Viridiplantae</taxon>
        <taxon>Streptophyta</taxon>
        <taxon>Embryophyta</taxon>
        <taxon>Tracheophyta</taxon>
        <taxon>Spermatophyta</taxon>
        <taxon>Magnoliopsida</taxon>
        <taxon>eudicotyledons</taxon>
        <taxon>Gunneridae</taxon>
        <taxon>Pentapetalae</taxon>
        <taxon>rosids</taxon>
        <taxon>fabids</taxon>
        <taxon>Rosales</taxon>
        <taxon>Moraceae</taxon>
        <taxon>Ficeae</taxon>
        <taxon>Ficus</taxon>
    </lineage>
</organism>
<evidence type="ECO:0000313" key="2">
    <source>
        <dbReference type="EMBL" id="GMN58663.1"/>
    </source>
</evidence>
<name>A0AA88DNM1_FICCA</name>
<accession>A0AA88DNM1</accession>
<dbReference type="AlphaFoldDB" id="A0AA88DNM1"/>